<dbReference type="PANTHER" id="PTHR40078:SF1">
    <property type="entry name" value="INTEGRAL MEMBRANE PROTEIN"/>
    <property type="match status" value="1"/>
</dbReference>
<dbReference type="AlphaFoldDB" id="A0A6L5GQT6"/>
<keyword evidence="3" id="KW-1185">Reference proteome</keyword>
<feature type="transmembrane region" description="Helical" evidence="1">
    <location>
        <begin position="75"/>
        <end position="98"/>
    </location>
</feature>
<organism evidence="2 3">
    <name type="scientific">Candidatus Pseudoramibacter fermentans</name>
    <dbReference type="NCBI Taxonomy" id="2594427"/>
    <lineage>
        <taxon>Bacteria</taxon>
        <taxon>Bacillati</taxon>
        <taxon>Bacillota</taxon>
        <taxon>Clostridia</taxon>
        <taxon>Eubacteriales</taxon>
        <taxon>Eubacteriaceae</taxon>
        <taxon>Pseudoramibacter</taxon>
    </lineage>
</organism>
<keyword evidence="1" id="KW-1133">Transmembrane helix</keyword>
<gene>
    <name evidence="2" type="ORF">FRC53_02510</name>
</gene>
<dbReference type="EMBL" id="VOGB01000004">
    <property type="protein sequence ID" value="MQM72306.1"/>
    <property type="molecule type" value="Genomic_DNA"/>
</dbReference>
<name>A0A6L5GQT6_9FIRM</name>
<comment type="caution">
    <text evidence="2">The sequence shown here is derived from an EMBL/GenBank/DDBJ whole genome shotgun (WGS) entry which is preliminary data.</text>
</comment>
<accession>A0A6L5GQT6</accession>
<evidence type="ECO:0000313" key="2">
    <source>
        <dbReference type="EMBL" id="MQM72306.1"/>
    </source>
</evidence>
<dbReference type="InterPro" id="IPR038750">
    <property type="entry name" value="YczE/YyaS-like"/>
</dbReference>
<keyword evidence="1" id="KW-0812">Transmembrane</keyword>
<reference evidence="2" key="1">
    <citation type="journal article" date="2020" name="Appl. Environ. Microbiol.">
        <title>Medium-Chain Fatty Acid Synthesis by 'Candidatus Weimeria bifida' gen. nov., sp. nov., and 'Candidatus Pseudoramibacter fermentans' sp. nov.</title>
        <authorList>
            <person name="Scarborough M.J."/>
            <person name="Myers K.S."/>
            <person name="Donohue T.J."/>
            <person name="Noguera D.R."/>
        </authorList>
    </citation>
    <scope>NUCLEOTIDE SEQUENCE</scope>
    <source>
        <strain evidence="2">EUB1.1</strain>
    </source>
</reference>
<proteinExistence type="predicted"/>
<dbReference type="Pfam" id="PF19700">
    <property type="entry name" value="DUF6198"/>
    <property type="match status" value="1"/>
</dbReference>
<feature type="transmembrane region" description="Helical" evidence="1">
    <location>
        <begin position="178"/>
        <end position="197"/>
    </location>
</feature>
<sequence>MNHKIARWFFYFLGLLILSLGIVLNTKSQFGVTPIISLAYCYSTIKRLNFGNTSFVLYCILAVIEYVVKGRNFKLYDLLQIPLSIILTRFFNLFGAVLPDVTSIPARIVCLILGIALTGVGAAMNVNTRLVPNPGDGIVQAFADRLHQRLGNVKNVFDLVCVALTCLMSYLMTGGIVGIGVGTVAAMIGVGRFMWLYNQFFKAPQLAATGLSE</sequence>
<protein>
    <recommendedName>
        <fullName evidence="4">YitT family protein</fullName>
    </recommendedName>
</protein>
<evidence type="ECO:0000313" key="3">
    <source>
        <dbReference type="Proteomes" id="UP000473648"/>
    </source>
</evidence>
<dbReference type="PANTHER" id="PTHR40078">
    <property type="entry name" value="INTEGRAL MEMBRANE PROTEIN-RELATED"/>
    <property type="match status" value="1"/>
</dbReference>
<dbReference type="Proteomes" id="UP000473648">
    <property type="component" value="Unassembled WGS sequence"/>
</dbReference>
<feature type="transmembrane region" description="Helical" evidence="1">
    <location>
        <begin position="51"/>
        <end position="68"/>
    </location>
</feature>
<evidence type="ECO:0008006" key="4">
    <source>
        <dbReference type="Google" id="ProtNLM"/>
    </source>
</evidence>
<feature type="transmembrane region" description="Helical" evidence="1">
    <location>
        <begin position="104"/>
        <end position="124"/>
    </location>
</feature>
<evidence type="ECO:0000256" key="1">
    <source>
        <dbReference type="SAM" id="Phobius"/>
    </source>
</evidence>
<keyword evidence="1" id="KW-0472">Membrane</keyword>